<dbReference type="InterPro" id="IPR020915">
    <property type="entry name" value="UPF0311"/>
</dbReference>
<keyword evidence="3" id="KW-1185">Reference proteome</keyword>
<accession>A0AAI8YKZ5</accession>
<dbReference type="PANTHER" id="PTHR37315:SF1">
    <property type="entry name" value="UPF0311 PROTEIN BLR7842"/>
    <property type="match status" value="1"/>
</dbReference>
<comment type="caution">
    <text evidence="2">The sequence shown here is derived from an EMBL/GenBank/DDBJ whole genome shotgun (WGS) entry which is preliminary data.</text>
</comment>
<dbReference type="EMBL" id="CAUWAG010000012">
    <property type="protein sequence ID" value="CAJ2508718.1"/>
    <property type="molecule type" value="Genomic_DNA"/>
</dbReference>
<evidence type="ECO:0000313" key="2">
    <source>
        <dbReference type="EMBL" id="CAJ2508718.1"/>
    </source>
</evidence>
<dbReference type="Proteomes" id="UP001295740">
    <property type="component" value="Unassembled WGS sequence"/>
</dbReference>
<feature type="signal peptide" evidence="1">
    <location>
        <begin position="1"/>
        <end position="21"/>
    </location>
</feature>
<dbReference type="AlphaFoldDB" id="A0AAI8YKZ5"/>
<gene>
    <name evidence="2" type="ORF">KHLLAP_LOCUS9186</name>
</gene>
<evidence type="ECO:0000256" key="1">
    <source>
        <dbReference type="SAM" id="SignalP"/>
    </source>
</evidence>
<dbReference type="Gene3D" id="2.40.160.20">
    <property type="match status" value="1"/>
</dbReference>
<sequence>MKSPTTLLLVAAALGLAKADADPTPPPLTHLLTASVIAGTTITIGPEAGGTRVALPIAGGTFTGPRLNGTFLPVGVDAGLMTADGQFYPDGTSVLQTSDGANIIFRGSGYQTGDNIYGAVTFQTGAEQYAWLNTVVAVSSAVLSADGSGSGIALNIFTVGDGNT</sequence>
<dbReference type="Pfam" id="PF11578">
    <property type="entry name" value="DUF3237"/>
    <property type="match status" value="1"/>
</dbReference>
<keyword evidence="1" id="KW-0732">Signal</keyword>
<reference evidence="2" key="1">
    <citation type="submission" date="2023-10" db="EMBL/GenBank/DDBJ databases">
        <authorList>
            <person name="Hackl T."/>
        </authorList>
    </citation>
    <scope>NUCLEOTIDE SEQUENCE</scope>
</reference>
<proteinExistence type="predicted"/>
<dbReference type="PANTHER" id="PTHR37315">
    <property type="entry name" value="UPF0311 PROTEIN BLR7842"/>
    <property type="match status" value="1"/>
</dbReference>
<name>A0AAI8YKZ5_9PEZI</name>
<evidence type="ECO:0000313" key="3">
    <source>
        <dbReference type="Proteomes" id="UP001295740"/>
    </source>
</evidence>
<feature type="chain" id="PRO_5042481736" evidence="1">
    <location>
        <begin position="22"/>
        <end position="164"/>
    </location>
</feature>
<protein>
    <submittedName>
        <fullName evidence="2">Uu.00g137440.m01.CDS01</fullName>
    </submittedName>
</protein>
<organism evidence="2 3">
    <name type="scientific">Anthostomella pinea</name>
    <dbReference type="NCBI Taxonomy" id="933095"/>
    <lineage>
        <taxon>Eukaryota</taxon>
        <taxon>Fungi</taxon>
        <taxon>Dikarya</taxon>
        <taxon>Ascomycota</taxon>
        <taxon>Pezizomycotina</taxon>
        <taxon>Sordariomycetes</taxon>
        <taxon>Xylariomycetidae</taxon>
        <taxon>Xylariales</taxon>
        <taxon>Xylariaceae</taxon>
        <taxon>Anthostomella</taxon>
    </lineage>
</organism>